<dbReference type="PROSITE" id="PS51257">
    <property type="entry name" value="PROKAR_LIPOPROTEIN"/>
    <property type="match status" value="1"/>
</dbReference>
<gene>
    <name evidence="7" type="ORF">B0537_13595</name>
</gene>
<dbReference type="Gene3D" id="6.10.340.10">
    <property type="match status" value="1"/>
</dbReference>
<dbReference type="STRING" id="1833852.B0537_13595"/>
<keyword evidence="4" id="KW-1133">Transmembrane helix</keyword>
<dbReference type="EMBL" id="CP019698">
    <property type="protein sequence ID" value="AQS60014.1"/>
    <property type="molecule type" value="Genomic_DNA"/>
</dbReference>
<dbReference type="RefSeq" id="WP_077715057.1">
    <property type="nucleotide sequence ID" value="NZ_CP019698.1"/>
</dbReference>
<dbReference type="CDD" id="cd06225">
    <property type="entry name" value="HAMP"/>
    <property type="match status" value="1"/>
</dbReference>
<dbReference type="PROSITE" id="PS50111">
    <property type="entry name" value="CHEMOTAXIS_TRANSDUC_2"/>
    <property type="match status" value="1"/>
</dbReference>
<feature type="domain" description="Methyl-accepting transducer" evidence="5">
    <location>
        <begin position="271"/>
        <end position="521"/>
    </location>
</feature>
<reference evidence="7 8" key="1">
    <citation type="journal article" date="2016" name="Int. J. Syst. Evol. Microbiol.">
        <title>Desulfotomaculum ferrireducens sp. nov., a moderately thermophilic sulfate-reducing and dissimilatory Fe(III)-reducing bacterium isolated from compost.</title>
        <authorList>
            <person name="Yang G."/>
            <person name="Guo J."/>
            <person name="Zhuang L."/>
            <person name="Yuan Y."/>
            <person name="Zhou S."/>
        </authorList>
    </citation>
    <scope>NUCLEOTIDE SEQUENCE [LARGE SCALE GENOMIC DNA]</scope>
    <source>
        <strain evidence="7 8">GSS09</strain>
    </source>
</reference>
<dbReference type="PRINTS" id="PR00260">
    <property type="entry name" value="CHEMTRNSDUCR"/>
</dbReference>
<dbReference type="InterPro" id="IPR003660">
    <property type="entry name" value="HAMP_dom"/>
</dbReference>
<organism evidence="7 8">
    <name type="scientific">Desulforamulus ferrireducens</name>
    <dbReference type="NCBI Taxonomy" id="1833852"/>
    <lineage>
        <taxon>Bacteria</taxon>
        <taxon>Bacillati</taxon>
        <taxon>Bacillota</taxon>
        <taxon>Clostridia</taxon>
        <taxon>Eubacteriales</taxon>
        <taxon>Peptococcaceae</taxon>
        <taxon>Desulforamulus</taxon>
    </lineage>
</organism>
<evidence type="ECO:0000256" key="4">
    <source>
        <dbReference type="SAM" id="Phobius"/>
    </source>
</evidence>
<evidence type="ECO:0008006" key="9">
    <source>
        <dbReference type="Google" id="ProtNLM"/>
    </source>
</evidence>
<dbReference type="InterPro" id="IPR004089">
    <property type="entry name" value="MCPsignal_dom"/>
</dbReference>
<dbReference type="SMART" id="SM00304">
    <property type="entry name" value="HAMP"/>
    <property type="match status" value="1"/>
</dbReference>
<dbReference type="Pfam" id="PF00015">
    <property type="entry name" value="MCPsignal"/>
    <property type="match status" value="1"/>
</dbReference>
<evidence type="ECO:0000313" key="7">
    <source>
        <dbReference type="EMBL" id="AQS60014.1"/>
    </source>
</evidence>
<keyword evidence="4" id="KW-0812">Transmembrane</keyword>
<evidence type="ECO:0000259" key="5">
    <source>
        <dbReference type="PROSITE" id="PS50111"/>
    </source>
</evidence>
<dbReference type="Pfam" id="PF00672">
    <property type="entry name" value="HAMP"/>
    <property type="match status" value="1"/>
</dbReference>
<dbReference type="SUPFAM" id="SSF58104">
    <property type="entry name" value="Methyl-accepting chemotaxis protein (MCP) signaling domain"/>
    <property type="match status" value="1"/>
</dbReference>
<feature type="transmembrane region" description="Helical" evidence="4">
    <location>
        <begin position="12"/>
        <end position="32"/>
    </location>
</feature>
<keyword evidence="1 3" id="KW-0807">Transducer</keyword>
<accession>A0A1S6IZ18</accession>
<comment type="similarity">
    <text evidence="2">Belongs to the methyl-accepting chemotaxis (MCP) protein family.</text>
</comment>
<dbReference type="GO" id="GO:0006935">
    <property type="term" value="P:chemotaxis"/>
    <property type="evidence" value="ECO:0007669"/>
    <property type="project" value="InterPro"/>
</dbReference>
<name>A0A1S6IZ18_9FIRM</name>
<feature type="domain" description="HAMP" evidence="6">
    <location>
        <begin position="221"/>
        <end position="273"/>
    </location>
</feature>
<dbReference type="InterPro" id="IPR004090">
    <property type="entry name" value="Chemotax_Me-accpt_rcpt"/>
</dbReference>
<evidence type="ECO:0000256" key="2">
    <source>
        <dbReference type="ARBA" id="ARBA00029447"/>
    </source>
</evidence>
<dbReference type="OrthoDB" id="5392220at2"/>
<proteinExistence type="inferred from homology"/>
<evidence type="ECO:0000313" key="8">
    <source>
        <dbReference type="Proteomes" id="UP000189464"/>
    </source>
</evidence>
<feature type="transmembrane region" description="Helical" evidence="4">
    <location>
        <begin position="197"/>
        <end position="223"/>
    </location>
</feature>
<keyword evidence="8" id="KW-1185">Reference proteome</keyword>
<evidence type="ECO:0000256" key="3">
    <source>
        <dbReference type="PROSITE-ProRule" id="PRU00284"/>
    </source>
</evidence>
<dbReference type="CDD" id="cd11386">
    <property type="entry name" value="MCP_signal"/>
    <property type="match status" value="1"/>
</dbReference>
<dbReference type="Gene3D" id="1.10.287.950">
    <property type="entry name" value="Methyl-accepting chemotaxis protein"/>
    <property type="match status" value="1"/>
</dbReference>
<dbReference type="SMART" id="SM00283">
    <property type="entry name" value="MA"/>
    <property type="match status" value="1"/>
</dbReference>
<keyword evidence="4" id="KW-0472">Membrane</keyword>
<dbReference type="PANTHER" id="PTHR32089">
    <property type="entry name" value="METHYL-ACCEPTING CHEMOTAXIS PROTEIN MCPB"/>
    <property type="match status" value="1"/>
</dbReference>
<evidence type="ECO:0000256" key="1">
    <source>
        <dbReference type="ARBA" id="ARBA00023224"/>
    </source>
</evidence>
<dbReference type="PANTHER" id="PTHR32089:SF112">
    <property type="entry name" value="LYSOZYME-LIKE PROTEIN-RELATED"/>
    <property type="match status" value="1"/>
</dbReference>
<protein>
    <recommendedName>
        <fullName evidence="9">Methyl-accepting chemotaxis protein</fullName>
    </recommendedName>
</protein>
<evidence type="ECO:0000259" key="6">
    <source>
        <dbReference type="PROSITE" id="PS50885"/>
    </source>
</evidence>
<dbReference type="Proteomes" id="UP000189464">
    <property type="component" value="Chromosome"/>
</dbReference>
<dbReference type="GO" id="GO:0007165">
    <property type="term" value="P:signal transduction"/>
    <property type="evidence" value="ECO:0007669"/>
    <property type="project" value="UniProtKB-KW"/>
</dbReference>
<dbReference type="GO" id="GO:0004888">
    <property type="term" value="F:transmembrane signaling receptor activity"/>
    <property type="evidence" value="ECO:0007669"/>
    <property type="project" value="InterPro"/>
</dbReference>
<dbReference type="PROSITE" id="PS50885">
    <property type="entry name" value="HAMP"/>
    <property type="match status" value="1"/>
</dbReference>
<dbReference type="KEGG" id="dfg:B0537_13595"/>
<dbReference type="AlphaFoldDB" id="A0A1S6IZ18"/>
<dbReference type="GO" id="GO:0016020">
    <property type="term" value="C:membrane"/>
    <property type="evidence" value="ECO:0007669"/>
    <property type="project" value="InterPro"/>
</dbReference>
<sequence length="537" mass="59161">MNIRNWKLATKVTLCFGVILLMLVGSGLYAVISCKANEQNIRVVEAVEQRVDHYREIESKFLGALANLRGYYAYGKEQFKQDYQENMQGMMAEEKSLLASVTSPEQRTKVEGLIKATEEYHKLIETEYFPHVEIYYQAWDSNNLEEQQRADEQINATVEKILPYTQQIQESTKSYVKEEKQVLAEAYKALEERSQRVITITTVISVTAVLIAIVLAVLISRAVTRPVQQLSKMANIMATGDFRTEVKADSGDEIGELAKAINQMRVSMLEALHKVNQSSRELDDMATGLREQTEQTSSAAVETAATMNEISGSVEQINSNLQQIAIVAETTDNNANVGMVKLAQVEQQFQKNMQVASDVAVIVDSLSVKTKEISRIVEMITQIADQTNLLALNAAIEAARAGEHGKGFAVVAEEVRKLAEQSGTSAKEIRNIIEGIQGETVKAVDEINAVGGLMEEIDQTFNELAAKFKEINVAVQGLTGQIQDVASACEQMSAGVENVAASTEEQTATMEEVTASAQSLSSMSHELNNLVIKFKIS</sequence>